<dbReference type="Proteomes" id="UP000030645">
    <property type="component" value="Unassembled WGS sequence"/>
</dbReference>
<protein>
    <submittedName>
        <fullName evidence="2">Uncharacterized protein</fullName>
    </submittedName>
</protein>
<feature type="compositionally biased region" description="Basic residues" evidence="1">
    <location>
        <begin position="1"/>
        <end position="16"/>
    </location>
</feature>
<organism evidence="2 3">
    <name type="scientific">Morus notabilis</name>
    <dbReference type="NCBI Taxonomy" id="981085"/>
    <lineage>
        <taxon>Eukaryota</taxon>
        <taxon>Viridiplantae</taxon>
        <taxon>Streptophyta</taxon>
        <taxon>Embryophyta</taxon>
        <taxon>Tracheophyta</taxon>
        <taxon>Spermatophyta</taxon>
        <taxon>Magnoliopsida</taxon>
        <taxon>eudicotyledons</taxon>
        <taxon>Gunneridae</taxon>
        <taxon>Pentapetalae</taxon>
        <taxon>rosids</taxon>
        <taxon>fabids</taxon>
        <taxon>Rosales</taxon>
        <taxon>Moraceae</taxon>
        <taxon>Moreae</taxon>
        <taxon>Morus</taxon>
    </lineage>
</organism>
<sequence length="117" mass="12929">MRRTFAARSRRPHTHSPSKFQCHNYARSRCLSGLLPLQISASSSPSPSCPLLSQTTMLQRLAPIPNRDVLVVAPTSSPNSNVARCASSPSKSRLHRTLFPLPKNISSNCKIKMKNTF</sequence>
<dbReference type="AlphaFoldDB" id="W9RJT6"/>
<dbReference type="EMBL" id="KE344341">
    <property type="protein sequence ID" value="EXB57309.1"/>
    <property type="molecule type" value="Genomic_DNA"/>
</dbReference>
<name>W9RJT6_9ROSA</name>
<gene>
    <name evidence="2" type="ORF">L484_011396</name>
</gene>
<evidence type="ECO:0000313" key="2">
    <source>
        <dbReference type="EMBL" id="EXB57309.1"/>
    </source>
</evidence>
<accession>W9RJT6</accession>
<evidence type="ECO:0000256" key="1">
    <source>
        <dbReference type="SAM" id="MobiDB-lite"/>
    </source>
</evidence>
<reference evidence="3" key="1">
    <citation type="submission" date="2013-01" db="EMBL/GenBank/DDBJ databases">
        <title>Draft Genome Sequence of a Mulberry Tree, Morus notabilis C.K. Schneid.</title>
        <authorList>
            <person name="He N."/>
            <person name="Zhao S."/>
        </authorList>
    </citation>
    <scope>NUCLEOTIDE SEQUENCE</scope>
</reference>
<proteinExistence type="predicted"/>
<evidence type="ECO:0000313" key="3">
    <source>
        <dbReference type="Proteomes" id="UP000030645"/>
    </source>
</evidence>
<feature type="region of interest" description="Disordered" evidence="1">
    <location>
        <begin position="1"/>
        <end position="20"/>
    </location>
</feature>
<keyword evidence="3" id="KW-1185">Reference proteome</keyword>